<feature type="domain" description="RING-type" evidence="8">
    <location>
        <begin position="43"/>
        <end position="271"/>
    </location>
</feature>
<evidence type="ECO:0000313" key="10">
    <source>
        <dbReference type="Proteomes" id="UP001324427"/>
    </source>
</evidence>
<proteinExistence type="predicted"/>
<keyword evidence="10" id="KW-1185">Reference proteome</keyword>
<accession>A0AAV9J7D1</accession>
<keyword evidence="1" id="KW-0808">Transferase</keyword>
<dbReference type="PANTHER" id="PTHR11685">
    <property type="entry name" value="RBR FAMILY RING FINGER AND IBR DOMAIN-CONTAINING"/>
    <property type="match status" value="1"/>
</dbReference>
<dbReference type="GO" id="GO:0061630">
    <property type="term" value="F:ubiquitin protein ligase activity"/>
    <property type="evidence" value="ECO:0007669"/>
    <property type="project" value="UniProtKB-EC"/>
</dbReference>
<dbReference type="Gene3D" id="3.30.40.10">
    <property type="entry name" value="Zinc/RING finger domain, C3HC4 (zinc finger)"/>
    <property type="match status" value="1"/>
</dbReference>
<dbReference type="EMBL" id="JAVFHQ010000063">
    <property type="protein sequence ID" value="KAK4540650.1"/>
    <property type="molecule type" value="Genomic_DNA"/>
</dbReference>
<dbReference type="SUPFAM" id="SSF57850">
    <property type="entry name" value="RING/U-box"/>
    <property type="match status" value="1"/>
</dbReference>
<dbReference type="GO" id="GO:0016567">
    <property type="term" value="P:protein ubiquitination"/>
    <property type="evidence" value="ECO:0007669"/>
    <property type="project" value="InterPro"/>
</dbReference>
<evidence type="ECO:0000256" key="7">
    <source>
        <dbReference type="SAM" id="MobiDB-lite"/>
    </source>
</evidence>
<dbReference type="CDD" id="cd22584">
    <property type="entry name" value="Rcat_RBR_unk"/>
    <property type="match status" value="1"/>
</dbReference>
<dbReference type="PROSITE" id="PS51873">
    <property type="entry name" value="TRIAD"/>
    <property type="match status" value="1"/>
</dbReference>
<gene>
    <name evidence="9" type="ORF">LTR36_008981</name>
</gene>
<dbReference type="Proteomes" id="UP001324427">
    <property type="component" value="Unassembled WGS sequence"/>
</dbReference>
<keyword evidence="6" id="KW-0862">Zinc</keyword>
<evidence type="ECO:0000313" key="9">
    <source>
        <dbReference type="EMBL" id="KAK4540650.1"/>
    </source>
</evidence>
<keyword evidence="3" id="KW-0677">Repeat</keyword>
<evidence type="ECO:0000259" key="8">
    <source>
        <dbReference type="PROSITE" id="PS51873"/>
    </source>
</evidence>
<feature type="region of interest" description="Disordered" evidence="7">
    <location>
        <begin position="1"/>
        <end position="37"/>
    </location>
</feature>
<keyword evidence="4" id="KW-0863">Zinc-finger</keyword>
<reference evidence="9 10" key="1">
    <citation type="submission" date="2021-11" db="EMBL/GenBank/DDBJ databases">
        <title>Black yeast isolated from Biological Soil Crust.</title>
        <authorList>
            <person name="Kurbessoian T."/>
        </authorList>
    </citation>
    <scope>NUCLEOTIDE SEQUENCE [LARGE SCALE GENOMIC DNA]</scope>
    <source>
        <strain evidence="9 10">CCFEE 5522</strain>
    </source>
</reference>
<evidence type="ECO:0000256" key="3">
    <source>
        <dbReference type="ARBA" id="ARBA00022737"/>
    </source>
</evidence>
<protein>
    <recommendedName>
        <fullName evidence="8">RING-type domain-containing protein</fullName>
    </recommendedName>
</protein>
<keyword evidence="2" id="KW-0479">Metal-binding</keyword>
<dbReference type="AlphaFoldDB" id="A0AAV9J7D1"/>
<evidence type="ECO:0000256" key="6">
    <source>
        <dbReference type="ARBA" id="ARBA00022833"/>
    </source>
</evidence>
<sequence length="686" mass="77290">MSTTDGWADVNSESQDSHLPDNNDWAQNEWHETADDSAATSQEEARCFVCDDDETDGELITLPCYQHSICHDCFRHCITSAVGNETVYPLPCADVDYCGPIPDWQVEHILSTGSVEDRVLLESFQAKAEEYRIPAAFRTYCASTTCQLAQGQARFLDAEVMGEETAVLCPDCSSVTCRRCKELIVADQEHVCNTDDHNANVRAYIESLPDAEQWLWQKCPHCRIWVVKTEACNHMTCLCGGQFCLVCGKAWIGLVTCSHGCPHYATPTYDSEGYCEQTGFHKETGLDRDGQTANPNLEHEQDDQYNEDYDDADWGDEYDMPVYGDDGFDEWGTDRESYDRQGLDHEGYSRGGWDVEGYGRDGYNAAGFDRNSWDYKSMDSEGYFYDGCDFAGFDRTGVSLSGWPKEYFDAEMYDPFGYDVFGYSRSGLDFNARCVDGYTVEGYDVLGFDRSGYDAPAPLGFSATNLDRRGRNRQGYSSAGWSAHHKSPAGDLEPGYYIAPNGNVRRQVHEGPKTEVMECQHQAGFSYGSAECFVCDWTSDIFHQHCGLCGEDLCRACNRMSHEAQRAIVRRRYVWPGSDSYGIQELFERVEKVMRFAEKYGIEQVCERTELVMGFVEGAAEKLAEKLAVVGRRRSFSGVDRAEWVDKVLATEKLCRLAVGEAAPDGWPIIQPHALRARWGLVEVDW</sequence>
<evidence type="ECO:0000256" key="5">
    <source>
        <dbReference type="ARBA" id="ARBA00022786"/>
    </source>
</evidence>
<dbReference type="InterPro" id="IPR044066">
    <property type="entry name" value="TRIAD_supradom"/>
</dbReference>
<dbReference type="InterPro" id="IPR013083">
    <property type="entry name" value="Znf_RING/FYVE/PHD"/>
</dbReference>
<evidence type="ECO:0000256" key="4">
    <source>
        <dbReference type="ARBA" id="ARBA00022771"/>
    </source>
</evidence>
<keyword evidence="5" id="KW-0833">Ubl conjugation pathway</keyword>
<name>A0AAV9J7D1_9PEZI</name>
<dbReference type="GO" id="GO:0008270">
    <property type="term" value="F:zinc ion binding"/>
    <property type="evidence" value="ECO:0007669"/>
    <property type="project" value="UniProtKB-KW"/>
</dbReference>
<dbReference type="Pfam" id="PF26200">
    <property type="entry name" value="Rcat_RNF216"/>
    <property type="match status" value="1"/>
</dbReference>
<organism evidence="9 10">
    <name type="scientific">Oleoguttula mirabilis</name>
    <dbReference type="NCBI Taxonomy" id="1507867"/>
    <lineage>
        <taxon>Eukaryota</taxon>
        <taxon>Fungi</taxon>
        <taxon>Dikarya</taxon>
        <taxon>Ascomycota</taxon>
        <taxon>Pezizomycotina</taxon>
        <taxon>Dothideomycetes</taxon>
        <taxon>Dothideomycetidae</taxon>
        <taxon>Mycosphaerellales</taxon>
        <taxon>Teratosphaeriaceae</taxon>
        <taxon>Oleoguttula</taxon>
    </lineage>
</organism>
<comment type="caution">
    <text evidence="9">The sequence shown here is derived from an EMBL/GenBank/DDBJ whole genome shotgun (WGS) entry which is preliminary data.</text>
</comment>
<dbReference type="Gene3D" id="1.20.120.1750">
    <property type="match status" value="1"/>
</dbReference>
<dbReference type="InterPro" id="IPR031127">
    <property type="entry name" value="E3_UB_ligase_RBR"/>
</dbReference>
<evidence type="ECO:0000256" key="2">
    <source>
        <dbReference type="ARBA" id="ARBA00022723"/>
    </source>
</evidence>
<evidence type="ECO:0000256" key="1">
    <source>
        <dbReference type="ARBA" id="ARBA00022679"/>
    </source>
</evidence>